<dbReference type="EMBL" id="LXFE01000737">
    <property type="protein sequence ID" value="OLL24550.1"/>
    <property type="molecule type" value="Genomic_DNA"/>
</dbReference>
<dbReference type="Proteomes" id="UP000186594">
    <property type="component" value="Unassembled WGS sequence"/>
</dbReference>
<evidence type="ECO:0000313" key="2">
    <source>
        <dbReference type="Proteomes" id="UP000186594"/>
    </source>
</evidence>
<organism evidence="1 2">
    <name type="scientific">Neolecta irregularis (strain DAH-3)</name>
    <dbReference type="NCBI Taxonomy" id="1198029"/>
    <lineage>
        <taxon>Eukaryota</taxon>
        <taxon>Fungi</taxon>
        <taxon>Dikarya</taxon>
        <taxon>Ascomycota</taxon>
        <taxon>Taphrinomycotina</taxon>
        <taxon>Neolectales</taxon>
        <taxon>Neolectaceae</taxon>
        <taxon>Neolecta</taxon>
    </lineage>
</organism>
<name>A0A1U7LPF0_NEOID</name>
<protein>
    <recommendedName>
        <fullName evidence="3">Pentatricopeptide repeat-containing protein</fullName>
    </recommendedName>
</protein>
<evidence type="ECO:0008006" key="3">
    <source>
        <dbReference type="Google" id="ProtNLM"/>
    </source>
</evidence>
<dbReference type="AlphaFoldDB" id="A0A1U7LPF0"/>
<proteinExistence type="predicted"/>
<reference evidence="1 2" key="1">
    <citation type="submission" date="2016-04" db="EMBL/GenBank/DDBJ databases">
        <title>Evolutionary innovation and constraint leading to complex multicellularity in the Ascomycota.</title>
        <authorList>
            <person name="Cisse O."/>
            <person name="Nguyen A."/>
            <person name="Hewitt D.A."/>
            <person name="Jedd G."/>
            <person name="Stajich J.E."/>
        </authorList>
    </citation>
    <scope>NUCLEOTIDE SEQUENCE [LARGE SCALE GENOMIC DNA]</scope>
    <source>
        <strain evidence="1 2">DAH-3</strain>
    </source>
</reference>
<gene>
    <name evidence="1" type="ORF">NEOLI_001813</name>
</gene>
<evidence type="ECO:0000313" key="1">
    <source>
        <dbReference type="EMBL" id="OLL24550.1"/>
    </source>
</evidence>
<accession>A0A1U7LPF0</accession>
<keyword evidence="2" id="KW-1185">Reference proteome</keyword>
<sequence>MQPLLQARRVFHRPHYQSIWLRYIGSTADGDPGKSLPRYVKTQILLPADTDPLLLKAQYLYSHKPDLFPEINADLFEFVNIYPQNNTAWHILIAANRNNVPLILEIYEKYKKMNIKAKNPVFVRIFNTLIQNQEIEKAYKLFKEENLRPEQANELWKQTDNLAFANEIYHYISQSRPSIIAKAVVGYIKCLSRLSVSSARAFLLRKHLRGERVTAEMYTRIIWEVGQSKDMGQLWELYNEICQTGIPLFYPKSYILAVFGKARPELLFAVLKGETVKTNRVERKILDLLDDKFINEDFFRRRLWRGVAFGFIDQKKYELIDQVLQHKRVHFGLEDDEKIWFTYVYEVAQSEGLDRGLEILYKAREKGTKDIAVLFEALTRVAYKKKDRKWLMKMVLEMKKLECKMTTFVAERFDEMGIPISHLV</sequence>
<comment type="caution">
    <text evidence="1">The sequence shown here is derived from an EMBL/GenBank/DDBJ whole genome shotgun (WGS) entry which is preliminary data.</text>
</comment>